<gene>
    <name evidence="3" type="ORF">SLEP1_g17093</name>
</gene>
<keyword evidence="4" id="KW-1185">Reference proteome</keyword>
<dbReference type="EMBL" id="BPVZ01000022">
    <property type="protein sequence ID" value="GKV05044.1"/>
    <property type="molecule type" value="Genomic_DNA"/>
</dbReference>
<evidence type="ECO:0000259" key="2">
    <source>
        <dbReference type="PROSITE" id="PS50102"/>
    </source>
</evidence>
<dbReference type="Proteomes" id="UP001054252">
    <property type="component" value="Unassembled WGS sequence"/>
</dbReference>
<dbReference type="InterPro" id="IPR035979">
    <property type="entry name" value="RBD_domain_sf"/>
</dbReference>
<dbReference type="Gene3D" id="3.30.70.330">
    <property type="match status" value="1"/>
</dbReference>
<feature type="domain" description="RRM" evidence="2">
    <location>
        <begin position="1"/>
        <end position="62"/>
    </location>
</feature>
<sequence>MWKTFGKYGRIFAIYSLERRSRNGGRFGFVRFLDVKNSKDLERQLDQIRVEGRKIWVNLAKYPKEEKPRQKHRVGLNTVTIDKERTFADVVKGKQGDNMGNTRVEPKERIEWNALGRDKSKMRNGREEQRQVWKIKNREEEWNSIEYNVQEGEYEWLQGCYVGTAHSVQIIPNLQEKFFMEGYFSCQLQAMGGKLVLMDCEDKEELKDLVQIGADWLSQWFSEVRPWTPSMVAKERFVWVRCQGAPLHAWGPGFFNSMASVWGTFICLDDSTSKKRRFDVARFLISTECMDPISVQKASEKYNKIQIILS</sequence>
<dbReference type="InterPro" id="IPR000504">
    <property type="entry name" value="RRM_dom"/>
</dbReference>
<evidence type="ECO:0000256" key="1">
    <source>
        <dbReference type="PROSITE-ProRule" id="PRU00176"/>
    </source>
</evidence>
<dbReference type="GO" id="GO:0003723">
    <property type="term" value="F:RNA binding"/>
    <property type="evidence" value="ECO:0007669"/>
    <property type="project" value="UniProtKB-UniRule"/>
</dbReference>
<name>A0AAV5IYN6_9ROSI</name>
<organism evidence="3 4">
    <name type="scientific">Rubroshorea leprosula</name>
    <dbReference type="NCBI Taxonomy" id="152421"/>
    <lineage>
        <taxon>Eukaryota</taxon>
        <taxon>Viridiplantae</taxon>
        <taxon>Streptophyta</taxon>
        <taxon>Embryophyta</taxon>
        <taxon>Tracheophyta</taxon>
        <taxon>Spermatophyta</taxon>
        <taxon>Magnoliopsida</taxon>
        <taxon>eudicotyledons</taxon>
        <taxon>Gunneridae</taxon>
        <taxon>Pentapetalae</taxon>
        <taxon>rosids</taxon>
        <taxon>malvids</taxon>
        <taxon>Malvales</taxon>
        <taxon>Dipterocarpaceae</taxon>
        <taxon>Rubroshorea</taxon>
    </lineage>
</organism>
<dbReference type="SUPFAM" id="SSF54928">
    <property type="entry name" value="RNA-binding domain, RBD"/>
    <property type="match status" value="1"/>
</dbReference>
<dbReference type="PROSITE" id="PS50102">
    <property type="entry name" value="RRM"/>
    <property type="match status" value="1"/>
</dbReference>
<evidence type="ECO:0000313" key="3">
    <source>
        <dbReference type="EMBL" id="GKV05044.1"/>
    </source>
</evidence>
<dbReference type="PANTHER" id="PTHR34427:SF5">
    <property type="entry name" value="DUF4283 DOMAIN-CONTAINING PROTEIN"/>
    <property type="match status" value="1"/>
</dbReference>
<keyword evidence="1" id="KW-0694">RNA-binding</keyword>
<dbReference type="PANTHER" id="PTHR34427">
    <property type="entry name" value="DUF4283 DOMAIN PROTEIN"/>
    <property type="match status" value="1"/>
</dbReference>
<reference evidence="3 4" key="1">
    <citation type="journal article" date="2021" name="Commun. Biol.">
        <title>The genome of Shorea leprosula (Dipterocarpaceae) highlights the ecological relevance of drought in aseasonal tropical rainforests.</title>
        <authorList>
            <person name="Ng K.K.S."/>
            <person name="Kobayashi M.J."/>
            <person name="Fawcett J.A."/>
            <person name="Hatakeyama M."/>
            <person name="Paape T."/>
            <person name="Ng C.H."/>
            <person name="Ang C.C."/>
            <person name="Tnah L.H."/>
            <person name="Lee C.T."/>
            <person name="Nishiyama T."/>
            <person name="Sese J."/>
            <person name="O'Brien M.J."/>
            <person name="Copetti D."/>
            <person name="Mohd Noor M.I."/>
            <person name="Ong R.C."/>
            <person name="Putra M."/>
            <person name="Sireger I.Z."/>
            <person name="Indrioko S."/>
            <person name="Kosugi Y."/>
            <person name="Izuno A."/>
            <person name="Isagi Y."/>
            <person name="Lee S.L."/>
            <person name="Shimizu K.K."/>
        </authorList>
    </citation>
    <scope>NUCLEOTIDE SEQUENCE [LARGE SCALE GENOMIC DNA]</scope>
    <source>
        <strain evidence="3">214</strain>
    </source>
</reference>
<accession>A0AAV5IYN6</accession>
<dbReference type="InterPro" id="IPR012677">
    <property type="entry name" value="Nucleotide-bd_a/b_plait_sf"/>
</dbReference>
<protein>
    <recommendedName>
        <fullName evidence="2">RRM domain-containing protein</fullName>
    </recommendedName>
</protein>
<comment type="caution">
    <text evidence="3">The sequence shown here is derived from an EMBL/GenBank/DDBJ whole genome shotgun (WGS) entry which is preliminary data.</text>
</comment>
<dbReference type="AlphaFoldDB" id="A0AAV5IYN6"/>
<evidence type="ECO:0000313" key="4">
    <source>
        <dbReference type="Proteomes" id="UP001054252"/>
    </source>
</evidence>
<proteinExistence type="predicted"/>